<protein>
    <submittedName>
        <fullName evidence="1">Histidine ammonia-lyase</fullName>
    </submittedName>
</protein>
<dbReference type="AlphaFoldDB" id="A0A939EM79"/>
<dbReference type="Gene3D" id="1.20.200.10">
    <property type="entry name" value="Fumarase/aspartase (Central domain)"/>
    <property type="match status" value="1"/>
</dbReference>
<dbReference type="EMBL" id="JAFLNF010000002">
    <property type="protein sequence ID" value="MBO0344402.1"/>
    <property type="molecule type" value="Genomic_DNA"/>
</dbReference>
<comment type="caution">
    <text evidence="1">The sequence shown here is derived from an EMBL/GenBank/DDBJ whole genome shotgun (WGS) entry which is preliminary data.</text>
</comment>
<dbReference type="Gene3D" id="1.10.275.10">
    <property type="entry name" value="Fumarase/aspartase (N-terminal domain)"/>
    <property type="match status" value="1"/>
</dbReference>
<dbReference type="Pfam" id="PF00221">
    <property type="entry name" value="Lyase_aromatic"/>
    <property type="match status" value="1"/>
</dbReference>
<dbReference type="PANTHER" id="PTHR10362">
    <property type="entry name" value="HISTIDINE AMMONIA-LYASE"/>
    <property type="match status" value="1"/>
</dbReference>
<evidence type="ECO:0000313" key="2">
    <source>
        <dbReference type="Proteomes" id="UP000664779"/>
    </source>
</evidence>
<sequence>MRASHTIDLPLSWQAIAGVARGLDVVLSEPAKDRIRRSRDAAEKLMSDNTRCYGLNTGVGGLCNEVIAPSDRSRLSENIAFSHHVGVGQPLSREQTRGLLAAKINLYALGYSGIRLEVVERLCAFLDNDCLPVIPAKGSLGYLSHSAPVALSVFGEGDVFLRGERMTASQALSELGLAPLQLEAKEGLSLVSGTGCASGFAALALSHAHMLLDWADAAAAMSFENLRCDPEGLSARTLALRPSPDMATVGEALRFYLRGSQLAQGPGLNPTQPPLSLRAISQVHGGVRRAVRMSGETLDLELASCTDNPAIWEDNGEVHMASQAHTVAAELAMSLDSLALALAHIGVISERRIDRLVNPMVSNLPAFLAAAGGLHNGFQIAHYTAVSLVGENRRLAQPSSLDGGVTAGLQEDYLAHATPSALKALDLLENIETILAIELLCAAQAYDVQPCGAQGKRGHGTEGIYQYIREAIGAYDDRRPLAKDIEMMRRLMWMMPYPASMASNVSLSPTQKPEV</sequence>
<gene>
    <name evidence="1" type="ORF">J0X15_04130</name>
</gene>
<dbReference type="InterPro" id="IPR001106">
    <property type="entry name" value="Aromatic_Lyase"/>
</dbReference>
<organism evidence="1 2">
    <name type="scientific">Roseibium limicola</name>
    <dbReference type="NCBI Taxonomy" id="2816037"/>
    <lineage>
        <taxon>Bacteria</taxon>
        <taxon>Pseudomonadati</taxon>
        <taxon>Pseudomonadota</taxon>
        <taxon>Alphaproteobacteria</taxon>
        <taxon>Hyphomicrobiales</taxon>
        <taxon>Stappiaceae</taxon>
        <taxon>Roseibium</taxon>
    </lineage>
</organism>
<dbReference type="RefSeq" id="WP_206938443.1">
    <property type="nucleotide sequence ID" value="NZ_JAFLNF010000002.1"/>
</dbReference>
<accession>A0A939EM79</accession>
<dbReference type="InterPro" id="IPR024083">
    <property type="entry name" value="Fumarase/histidase_N"/>
</dbReference>
<dbReference type="CDD" id="cd00332">
    <property type="entry name" value="PAL-HAL"/>
    <property type="match status" value="1"/>
</dbReference>
<keyword evidence="2" id="KW-1185">Reference proteome</keyword>
<dbReference type="GO" id="GO:0016841">
    <property type="term" value="F:ammonia-lyase activity"/>
    <property type="evidence" value="ECO:0007669"/>
    <property type="project" value="UniProtKB-ARBA"/>
</dbReference>
<evidence type="ECO:0000313" key="1">
    <source>
        <dbReference type="EMBL" id="MBO0344402.1"/>
    </source>
</evidence>
<dbReference type="Proteomes" id="UP000664779">
    <property type="component" value="Unassembled WGS sequence"/>
</dbReference>
<name>A0A939EM79_9HYPH</name>
<proteinExistence type="predicted"/>
<reference evidence="1" key="1">
    <citation type="submission" date="2021-03" db="EMBL/GenBank/DDBJ databases">
        <title>Roseibium sp. CAU 1637 isolated from Incheon.</title>
        <authorList>
            <person name="Kim W."/>
        </authorList>
    </citation>
    <scope>NUCLEOTIDE SEQUENCE</scope>
    <source>
        <strain evidence="1">CAU 1637</strain>
    </source>
</reference>
<dbReference type="SUPFAM" id="SSF48557">
    <property type="entry name" value="L-aspartase-like"/>
    <property type="match status" value="1"/>
</dbReference>
<dbReference type="InterPro" id="IPR008948">
    <property type="entry name" value="L-Aspartase-like"/>
</dbReference>